<evidence type="ECO:0000313" key="2">
    <source>
        <dbReference type="Proteomes" id="UP000485880"/>
    </source>
</evidence>
<sequence>MSIFEQPDSLDVDYAVDALWRCRFDTATIARLLNRSEAQIYNRLCRRGGMDAHPAPAELDQYIEGGVYAAD</sequence>
<name>A0A8B6MCM9_METTU</name>
<comment type="caution">
    <text evidence="1">The sequence shown here is derived from an EMBL/GenBank/DDBJ whole genome shotgun (WGS) entry which is preliminary data.</text>
</comment>
<evidence type="ECO:0000313" key="1">
    <source>
        <dbReference type="EMBL" id="VTZ52511.1"/>
    </source>
</evidence>
<proteinExistence type="predicted"/>
<dbReference type="Proteomes" id="UP000485880">
    <property type="component" value="Unassembled WGS sequence"/>
</dbReference>
<protein>
    <submittedName>
        <fullName evidence="1">Uncharacterized protein</fullName>
    </submittedName>
</protein>
<dbReference type="EMBL" id="CABFMQ020000142">
    <property type="protein sequence ID" value="VTZ52511.1"/>
    <property type="molecule type" value="Genomic_DNA"/>
</dbReference>
<accession>A0A8B6MCM9</accession>
<reference evidence="1 2" key="1">
    <citation type="submission" date="2019-05" db="EMBL/GenBank/DDBJ databases">
        <authorList>
            <person name="Farhan Ul Haque M."/>
        </authorList>
    </citation>
    <scope>NUCLEOTIDE SEQUENCE [LARGE SCALE GENOMIC DNA]</scope>
    <source>
        <strain evidence="1">2</strain>
    </source>
</reference>
<keyword evidence="2" id="KW-1185">Reference proteome</keyword>
<dbReference type="RefSeq" id="WP_174514079.1">
    <property type="nucleotide sequence ID" value="NZ_CABFMQ020000142.1"/>
</dbReference>
<organism evidence="1 2">
    <name type="scientific">Methylocella tundrae</name>
    <dbReference type="NCBI Taxonomy" id="227605"/>
    <lineage>
        <taxon>Bacteria</taxon>
        <taxon>Pseudomonadati</taxon>
        <taxon>Pseudomonadota</taxon>
        <taxon>Alphaproteobacteria</taxon>
        <taxon>Hyphomicrobiales</taxon>
        <taxon>Beijerinckiaceae</taxon>
        <taxon>Methylocella</taxon>
    </lineage>
</organism>
<dbReference type="AlphaFoldDB" id="A0A8B6MCM9"/>
<gene>
    <name evidence="1" type="ORF">MPC4_80182</name>
</gene>